<reference evidence="1" key="4">
    <citation type="submission" date="2025-09" db="UniProtKB">
        <authorList>
            <consortium name="Ensembl"/>
        </authorList>
    </citation>
    <scope>IDENTIFICATION</scope>
</reference>
<organism evidence="1 2">
    <name type="scientific">Astyanax mexicanus</name>
    <name type="common">Blind cave fish</name>
    <name type="synonym">Astyanax fasciatus mexicanus</name>
    <dbReference type="NCBI Taxonomy" id="7994"/>
    <lineage>
        <taxon>Eukaryota</taxon>
        <taxon>Metazoa</taxon>
        <taxon>Chordata</taxon>
        <taxon>Craniata</taxon>
        <taxon>Vertebrata</taxon>
        <taxon>Euteleostomi</taxon>
        <taxon>Actinopterygii</taxon>
        <taxon>Neopterygii</taxon>
        <taxon>Teleostei</taxon>
        <taxon>Ostariophysi</taxon>
        <taxon>Characiformes</taxon>
        <taxon>Characoidei</taxon>
        <taxon>Acestrorhamphidae</taxon>
        <taxon>Acestrorhamphinae</taxon>
        <taxon>Astyanax</taxon>
    </lineage>
</organism>
<evidence type="ECO:0000313" key="2">
    <source>
        <dbReference type="Proteomes" id="UP000018467"/>
    </source>
</evidence>
<evidence type="ECO:0000313" key="1">
    <source>
        <dbReference type="Ensembl" id="ENSAMXP00000046591.1"/>
    </source>
</evidence>
<protein>
    <submittedName>
        <fullName evidence="1">Uncharacterized protein</fullName>
    </submittedName>
</protein>
<dbReference type="Proteomes" id="UP000018467">
    <property type="component" value="Unassembled WGS sequence"/>
</dbReference>
<reference evidence="1" key="3">
    <citation type="submission" date="2025-08" db="UniProtKB">
        <authorList>
            <consortium name="Ensembl"/>
        </authorList>
    </citation>
    <scope>IDENTIFICATION</scope>
</reference>
<reference evidence="2" key="1">
    <citation type="submission" date="2013-03" db="EMBL/GenBank/DDBJ databases">
        <authorList>
            <person name="Jeffery W."/>
            <person name="Warren W."/>
            <person name="Wilson R.K."/>
        </authorList>
    </citation>
    <scope>NUCLEOTIDE SEQUENCE</scope>
    <source>
        <strain evidence="2">female</strain>
    </source>
</reference>
<proteinExistence type="predicted"/>
<dbReference type="InParanoid" id="A0A3B1JY02"/>
<accession>A0A3B1JY02</accession>
<dbReference type="Ensembl" id="ENSAMXT00000039170.1">
    <property type="protein sequence ID" value="ENSAMXP00000046591.1"/>
    <property type="gene ID" value="ENSAMXG00000043435.1"/>
</dbReference>
<dbReference type="AlphaFoldDB" id="A0A3B1JY02"/>
<keyword evidence="2" id="KW-1185">Reference proteome</keyword>
<reference evidence="2" key="2">
    <citation type="journal article" date="2014" name="Nat. Commun.">
        <title>The cavefish genome reveals candidate genes for eye loss.</title>
        <authorList>
            <person name="McGaugh S.E."/>
            <person name="Gross J.B."/>
            <person name="Aken B."/>
            <person name="Blin M."/>
            <person name="Borowsky R."/>
            <person name="Chalopin D."/>
            <person name="Hinaux H."/>
            <person name="Jeffery W.R."/>
            <person name="Keene A."/>
            <person name="Ma L."/>
            <person name="Minx P."/>
            <person name="Murphy D."/>
            <person name="O'Quin K.E."/>
            <person name="Retaux S."/>
            <person name="Rohner N."/>
            <person name="Searle S.M."/>
            <person name="Stahl B.A."/>
            <person name="Tabin C."/>
            <person name="Volff J.N."/>
            <person name="Yoshizawa M."/>
            <person name="Warren W.C."/>
        </authorList>
    </citation>
    <scope>NUCLEOTIDE SEQUENCE [LARGE SCALE GENOMIC DNA]</scope>
    <source>
        <strain evidence="2">female</strain>
    </source>
</reference>
<dbReference type="Bgee" id="ENSAMXG00000043435">
    <property type="expression patterns" value="Expressed in brain"/>
</dbReference>
<sequence>VCVCPCIISHTLCCVYIHGFMHKFVCFFVNLTPFSHTFFNLWTLDINLLPSSGHN</sequence>
<name>A0A3B1JY02_ASTMX</name>